<name>A0ABT5W0H7_9BACL</name>
<keyword evidence="3" id="KW-1185">Reference proteome</keyword>
<feature type="region of interest" description="Disordered" evidence="1">
    <location>
        <begin position="329"/>
        <end position="351"/>
    </location>
</feature>
<dbReference type="PANTHER" id="PTHR39179:SF3">
    <property type="entry name" value="COTS-RELATED PROTEIN"/>
    <property type="match status" value="1"/>
</dbReference>
<dbReference type="RefSeq" id="WP_275191722.1">
    <property type="nucleotide sequence ID" value="NZ_JAQOTG010000001.1"/>
</dbReference>
<proteinExistence type="predicted"/>
<sequence length="351" mass="42845">MNTRLDDHVILRQYHLQPSHIVNDGKVKKIYTNEGIFVLKEIKSQKSLQAVEQAYRFYGPHIVPIYAARNGAPFVAEAGRYYYLMPWISGEEKREENRFLSFFRDLAWLHRQTLQEVPINQEEVKKYYEAQKQEWEKQRSFLQAYAEQCEKEWYMSPFQLHFCTYFRETMQAYWFAETQLETWYERIKEQKKWRISFIHGKPALSHYIPNHHQEKRYFLSWERARWASPLADVWLSLQDYVRIAPPMDESWIQGFSEYEGQLMIQEEERAFFMSHAAPPSHFYRLISRYGEQKQKKSEYDSVVQLHREYWRMKQIEYIMMRLVQINEKKGEEQTLNPLEPESDRQQDEDRQ</sequence>
<dbReference type="PANTHER" id="PTHR39179">
    <property type="entry name" value="SPORE COAT PROTEIN I"/>
    <property type="match status" value="1"/>
</dbReference>
<gene>
    <name evidence="2" type="primary">ysxE</name>
    <name evidence="2" type="ORF">PNH38_02910</name>
</gene>
<dbReference type="NCBIfam" id="TIGR02904">
    <property type="entry name" value="spore_ysxE"/>
    <property type="match status" value="1"/>
</dbReference>
<dbReference type="InterPro" id="IPR011009">
    <property type="entry name" value="Kinase-like_dom_sf"/>
</dbReference>
<dbReference type="Proteomes" id="UP001213979">
    <property type="component" value="Unassembled WGS sequence"/>
</dbReference>
<protein>
    <submittedName>
        <fullName evidence="2">Spore coat protein YsxE</fullName>
    </submittedName>
</protein>
<dbReference type="SUPFAM" id="SSF56112">
    <property type="entry name" value="Protein kinase-like (PK-like)"/>
    <property type="match status" value="1"/>
</dbReference>
<evidence type="ECO:0000256" key="1">
    <source>
        <dbReference type="SAM" id="MobiDB-lite"/>
    </source>
</evidence>
<dbReference type="EMBL" id="JAQOTG010000001">
    <property type="protein sequence ID" value="MDE8562831.1"/>
    <property type="molecule type" value="Genomic_DNA"/>
</dbReference>
<keyword evidence="2" id="KW-0167">Capsid protein</keyword>
<feature type="compositionally biased region" description="Basic and acidic residues" evidence="1">
    <location>
        <begin position="341"/>
        <end position="351"/>
    </location>
</feature>
<evidence type="ECO:0000313" key="2">
    <source>
        <dbReference type="EMBL" id="MDE8562831.1"/>
    </source>
</evidence>
<comment type="caution">
    <text evidence="2">The sequence shown here is derived from an EMBL/GenBank/DDBJ whole genome shotgun (WGS) entry which is preliminary data.</text>
</comment>
<keyword evidence="2" id="KW-0946">Virion</keyword>
<dbReference type="Gene3D" id="3.90.1200.10">
    <property type="match status" value="1"/>
</dbReference>
<organism evidence="2 3">
    <name type="scientific">Anoxybacteroides rupiense</name>
    <dbReference type="NCBI Taxonomy" id="311460"/>
    <lineage>
        <taxon>Bacteria</taxon>
        <taxon>Bacillati</taxon>
        <taxon>Bacillota</taxon>
        <taxon>Bacilli</taxon>
        <taxon>Bacillales</taxon>
        <taxon>Anoxybacillaceae</taxon>
        <taxon>Anoxybacteroides</taxon>
    </lineage>
</organism>
<evidence type="ECO:0000313" key="3">
    <source>
        <dbReference type="Proteomes" id="UP001213979"/>
    </source>
</evidence>
<dbReference type="InterPro" id="IPR014253">
    <property type="entry name" value="Spore_coat_YsxE"/>
</dbReference>
<dbReference type="Gene3D" id="3.30.200.20">
    <property type="entry name" value="Phosphorylase Kinase, domain 1"/>
    <property type="match status" value="1"/>
</dbReference>
<accession>A0ABT5W0H7</accession>
<reference evidence="2 3" key="1">
    <citation type="submission" date="2023-01" db="EMBL/GenBank/DDBJ databases">
        <title>Genome-based reclassification of Anoxybacillus geothermalis as a later heterotypic synonym of Anoxybacillus rupiensis.</title>
        <authorList>
            <person name="Inan Bektas K."/>
            <person name="Canakci S."/>
            <person name="Belduz A.A."/>
            <person name="Guler H.H."/>
        </authorList>
    </citation>
    <scope>NUCLEOTIDE SEQUENCE [LARGE SCALE GENOMIC DNA]</scope>
    <source>
        <strain evidence="2 3">DSM 17127</strain>
    </source>
</reference>
<dbReference type="InterPro" id="IPR047175">
    <property type="entry name" value="CotS-like"/>
</dbReference>